<evidence type="ECO:0000256" key="3">
    <source>
        <dbReference type="PROSITE-ProRule" id="PRU00023"/>
    </source>
</evidence>
<dbReference type="GeneID" id="25562567"/>
<reference evidence="5 6" key="1">
    <citation type="submission" date="2010-05" db="EMBL/GenBank/DDBJ databases">
        <title>The Genome Sequence of Thecamonas trahens ATCC 50062.</title>
        <authorList>
            <consortium name="The Broad Institute Genome Sequencing Platform"/>
            <person name="Russ C."/>
            <person name="Cuomo C."/>
            <person name="Shea T."/>
            <person name="Young S.K."/>
            <person name="Zeng Q."/>
            <person name="Koehrsen M."/>
            <person name="Haas B."/>
            <person name="Borodovsky M."/>
            <person name="Guigo R."/>
            <person name="Alvarado L."/>
            <person name="Berlin A."/>
            <person name="Bochicchio J."/>
            <person name="Borenstein D."/>
            <person name="Chapman S."/>
            <person name="Chen Z."/>
            <person name="Freedman E."/>
            <person name="Gellesch M."/>
            <person name="Goldberg J."/>
            <person name="Griggs A."/>
            <person name="Gujja S."/>
            <person name="Heilman E."/>
            <person name="Heiman D."/>
            <person name="Hepburn T."/>
            <person name="Howarth C."/>
            <person name="Jen D."/>
            <person name="Larson L."/>
            <person name="Mehta T."/>
            <person name="Park D."/>
            <person name="Pearson M."/>
            <person name="Roberts A."/>
            <person name="Saif S."/>
            <person name="Shenoy N."/>
            <person name="Sisk P."/>
            <person name="Stolte C."/>
            <person name="Sykes S."/>
            <person name="Thomson T."/>
            <person name="Walk T."/>
            <person name="White J."/>
            <person name="Yandava C."/>
            <person name="Burger G."/>
            <person name="Gray M.W."/>
            <person name="Holland P.W.H."/>
            <person name="King N."/>
            <person name="Lang F.B.F."/>
            <person name="Roger A.J."/>
            <person name="Ruiz-Trillo I."/>
            <person name="Lander E."/>
            <person name="Nusbaum C."/>
        </authorList>
    </citation>
    <scope>NUCLEOTIDE SEQUENCE [LARGE SCALE GENOMIC DNA]</scope>
    <source>
        <strain evidence="5 6">ATCC 50062</strain>
    </source>
</reference>
<dbReference type="PROSITE" id="PS50297">
    <property type="entry name" value="ANK_REP_REGION"/>
    <property type="match status" value="2"/>
</dbReference>
<dbReference type="PANTHER" id="PTHR24171">
    <property type="entry name" value="ANKYRIN REPEAT DOMAIN-CONTAINING PROTEIN 39-RELATED"/>
    <property type="match status" value="1"/>
</dbReference>
<dbReference type="SMART" id="SM00248">
    <property type="entry name" value="ANK"/>
    <property type="match status" value="2"/>
</dbReference>
<organism evidence="5 6">
    <name type="scientific">Thecamonas trahens ATCC 50062</name>
    <dbReference type="NCBI Taxonomy" id="461836"/>
    <lineage>
        <taxon>Eukaryota</taxon>
        <taxon>Apusozoa</taxon>
        <taxon>Apusomonadida</taxon>
        <taxon>Apusomonadidae</taxon>
        <taxon>Thecamonas</taxon>
    </lineage>
</organism>
<name>A0A0L0D2G2_THETB</name>
<dbReference type="PROSITE" id="PS50088">
    <property type="entry name" value="ANK_REPEAT"/>
    <property type="match status" value="2"/>
</dbReference>
<dbReference type="SUPFAM" id="SSF48403">
    <property type="entry name" value="Ankyrin repeat"/>
    <property type="match status" value="1"/>
</dbReference>
<dbReference type="OrthoDB" id="823504at2759"/>
<keyword evidence="1" id="KW-0677">Repeat</keyword>
<keyword evidence="4" id="KW-0472">Membrane</keyword>
<dbReference type="Proteomes" id="UP000054408">
    <property type="component" value="Unassembled WGS sequence"/>
</dbReference>
<evidence type="ECO:0000313" key="5">
    <source>
        <dbReference type="EMBL" id="KNC46487.1"/>
    </source>
</evidence>
<dbReference type="InterPro" id="IPR036770">
    <property type="entry name" value="Ankyrin_rpt-contain_sf"/>
</dbReference>
<gene>
    <name evidence="5" type="ORF">AMSG_02922</name>
</gene>
<keyword evidence="4" id="KW-1133">Transmembrane helix</keyword>
<protein>
    <submittedName>
        <fullName evidence="5">Uncharacterized protein</fullName>
    </submittedName>
</protein>
<proteinExistence type="predicted"/>
<dbReference type="AlphaFoldDB" id="A0A0L0D2G2"/>
<dbReference type="PANTHER" id="PTHR24171:SF8">
    <property type="entry name" value="BRCA1-ASSOCIATED RING DOMAIN PROTEIN 1"/>
    <property type="match status" value="1"/>
</dbReference>
<dbReference type="GO" id="GO:0085020">
    <property type="term" value="P:protein K6-linked ubiquitination"/>
    <property type="evidence" value="ECO:0007669"/>
    <property type="project" value="TreeGrafter"/>
</dbReference>
<dbReference type="STRING" id="461836.A0A0L0D2G2"/>
<evidence type="ECO:0000313" key="6">
    <source>
        <dbReference type="Proteomes" id="UP000054408"/>
    </source>
</evidence>
<feature type="transmembrane region" description="Helical" evidence="4">
    <location>
        <begin position="473"/>
        <end position="494"/>
    </location>
</feature>
<dbReference type="Gene3D" id="1.25.40.20">
    <property type="entry name" value="Ankyrin repeat-containing domain"/>
    <property type="match status" value="2"/>
</dbReference>
<feature type="transmembrane region" description="Helical" evidence="4">
    <location>
        <begin position="370"/>
        <end position="387"/>
    </location>
</feature>
<dbReference type="Pfam" id="PF12796">
    <property type="entry name" value="Ank_2"/>
    <property type="match status" value="1"/>
</dbReference>
<evidence type="ECO:0000256" key="1">
    <source>
        <dbReference type="ARBA" id="ARBA00022737"/>
    </source>
</evidence>
<dbReference type="GO" id="GO:0004842">
    <property type="term" value="F:ubiquitin-protein transferase activity"/>
    <property type="evidence" value="ECO:0007669"/>
    <property type="project" value="TreeGrafter"/>
</dbReference>
<dbReference type="RefSeq" id="XP_013760268.1">
    <property type="nucleotide sequence ID" value="XM_013904814.1"/>
</dbReference>
<feature type="repeat" description="ANK" evidence="3">
    <location>
        <begin position="135"/>
        <end position="167"/>
    </location>
</feature>
<keyword evidence="2 3" id="KW-0040">ANK repeat</keyword>
<feature type="repeat" description="ANK" evidence="3">
    <location>
        <begin position="101"/>
        <end position="134"/>
    </location>
</feature>
<feature type="transmembrane region" description="Helical" evidence="4">
    <location>
        <begin position="334"/>
        <end position="358"/>
    </location>
</feature>
<keyword evidence="6" id="KW-1185">Reference proteome</keyword>
<evidence type="ECO:0000256" key="2">
    <source>
        <dbReference type="ARBA" id="ARBA00023043"/>
    </source>
</evidence>
<dbReference type="EMBL" id="GL349443">
    <property type="protein sequence ID" value="KNC46487.1"/>
    <property type="molecule type" value="Genomic_DNA"/>
</dbReference>
<sequence length="555" mass="56996">MASKSEVDRACSDLNVGALEVLAETPDGAKLLRTARLTTGGDGAGDAGGENLTVVHLLVASACTLLQSAGESGDVVGRLAAALQVVTTAAGVSIDTGSEPSAWTPLHFACMMGAGADVIGVLVASGADVCARDAKGNTPLHHAAAVAQARTVHALLAAGADGRAVNRAMQSPIEYATQALKEDGAWEAAHVEMQRIGILLDQAMHSRAMDSITSLTETGRRTTPGSMADSMIGGKKLGAVSRPPALMAAAVLMFQAARHFAHATVHAVALKVLVWETMTPFLDQTLRSAASVGTSTHPRDLSWPAVILRGLGLDASAGLADSGRLADSIADGTLALAVVPSVFSGVVTCAVFPVMSLFSPTFGVVSGDRRPLYAGLAVLHLGVGALLRPLQFAFAHAALGLSATPGLLAMERVTAALCATRDVALTQPSLLFEGLLPQVGSTVVQLWTSIRMQESKTSTEVLKRSLVWEMCKVVAGSVASSALMAVAGYMFGAAVAGTPISFLTAVRTLWVQSGAIGFLRPMVTYFLHNAVAMVGDYAMVTSVRSVAALVAAGPL</sequence>
<dbReference type="InterPro" id="IPR002110">
    <property type="entry name" value="Ankyrin_rpt"/>
</dbReference>
<accession>A0A0L0D2G2</accession>
<keyword evidence="4" id="KW-0812">Transmembrane</keyword>
<evidence type="ECO:0000256" key="4">
    <source>
        <dbReference type="SAM" id="Phobius"/>
    </source>
</evidence>